<dbReference type="Proteomes" id="UP001144372">
    <property type="component" value="Unassembled WGS sequence"/>
</dbReference>
<comment type="caution">
    <text evidence="1">The sequence shown here is derived from an EMBL/GenBank/DDBJ whole genome shotgun (WGS) entry which is preliminary data.</text>
</comment>
<accession>A0A9W6CWX4</accession>
<evidence type="ECO:0000313" key="2">
    <source>
        <dbReference type="Proteomes" id="UP001144372"/>
    </source>
</evidence>
<dbReference type="EMBL" id="BSDR01000001">
    <property type="protein sequence ID" value="GLI34094.1"/>
    <property type="molecule type" value="Genomic_DNA"/>
</dbReference>
<protein>
    <submittedName>
        <fullName evidence="1">Uncharacterized protein</fullName>
    </submittedName>
</protein>
<organism evidence="1 2">
    <name type="scientific">Desulforhabdus amnigena</name>
    <dbReference type="NCBI Taxonomy" id="40218"/>
    <lineage>
        <taxon>Bacteria</taxon>
        <taxon>Pseudomonadati</taxon>
        <taxon>Thermodesulfobacteriota</taxon>
        <taxon>Syntrophobacteria</taxon>
        <taxon>Syntrophobacterales</taxon>
        <taxon>Syntrophobacteraceae</taxon>
        <taxon>Desulforhabdus</taxon>
    </lineage>
</organism>
<dbReference type="AlphaFoldDB" id="A0A9W6CWX4"/>
<evidence type="ECO:0000313" key="1">
    <source>
        <dbReference type="EMBL" id="GLI34094.1"/>
    </source>
</evidence>
<name>A0A9W6CWX4_9BACT</name>
<keyword evidence="2" id="KW-1185">Reference proteome</keyword>
<dbReference type="RefSeq" id="WP_281793363.1">
    <property type="nucleotide sequence ID" value="NZ_BSDR01000001.1"/>
</dbReference>
<proteinExistence type="predicted"/>
<gene>
    <name evidence="1" type="ORF">DAMNIGENAA_15270</name>
</gene>
<reference evidence="1" key="1">
    <citation type="submission" date="2022-12" db="EMBL/GenBank/DDBJ databases">
        <title>Reference genome sequencing for broad-spectrum identification of bacterial and archaeal isolates by mass spectrometry.</title>
        <authorList>
            <person name="Sekiguchi Y."/>
            <person name="Tourlousse D.M."/>
        </authorList>
    </citation>
    <scope>NUCLEOTIDE SEQUENCE</scope>
    <source>
        <strain evidence="1">ASRB1</strain>
    </source>
</reference>
<sequence>MVLGLSRQKRKPRHLRLRVESCVNTILDLNERLGDGKIKREIVEQFKTLKESIRDMTDESVDERDIDRIEEATNRLLEEIRISHGDDWSDFSQEGFTH</sequence>